<keyword evidence="1" id="KW-0812">Transmembrane</keyword>
<evidence type="ECO:0000313" key="3">
    <source>
        <dbReference type="EMBL" id="HHS51278.1"/>
    </source>
</evidence>
<keyword evidence="1" id="KW-0472">Membrane</keyword>
<feature type="transmembrane region" description="Helical" evidence="1">
    <location>
        <begin position="124"/>
        <end position="144"/>
    </location>
</feature>
<dbReference type="PANTHER" id="PTHR43229:SF2">
    <property type="entry name" value="NODULATION PROTEIN J"/>
    <property type="match status" value="1"/>
</dbReference>
<feature type="transmembrane region" description="Helical" evidence="1">
    <location>
        <begin position="182"/>
        <end position="199"/>
    </location>
</feature>
<comment type="caution">
    <text evidence="3">The sequence shown here is derived from an EMBL/GenBank/DDBJ whole genome shotgun (WGS) entry which is preliminary data.</text>
</comment>
<proteinExistence type="predicted"/>
<feature type="transmembrane region" description="Helical" evidence="1">
    <location>
        <begin position="65"/>
        <end position="89"/>
    </location>
</feature>
<organism evidence="3">
    <name type="scientific">candidate division WOR-3 bacterium</name>
    <dbReference type="NCBI Taxonomy" id="2052148"/>
    <lineage>
        <taxon>Bacteria</taxon>
        <taxon>Bacteria division WOR-3</taxon>
    </lineage>
</organism>
<reference evidence="3" key="1">
    <citation type="journal article" date="2020" name="mSystems">
        <title>Genome- and Community-Level Interaction Insights into Carbon Utilization and Element Cycling Functions of Hydrothermarchaeota in Hydrothermal Sediment.</title>
        <authorList>
            <person name="Zhou Z."/>
            <person name="Liu Y."/>
            <person name="Xu W."/>
            <person name="Pan J."/>
            <person name="Luo Z.H."/>
            <person name="Li M."/>
        </authorList>
    </citation>
    <scope>NUCLEOTIDE SEQUENCE [LARGE SCALE GENOMIC DNA]</scope>
    <source>
        <strain evidence="3">SpSt-876</strain>
    </source>
</reference>
<feature type="transmembrane region" description="Helical" evidence="1">
    <location>
        <begin position="211"/>
        <end position="232"/>
    </location>
</feature>
<dbReference type="InterPro" id="IPR047817">
    <property type="entry name" value="ABC2_TM_bact-type"/>
</dbReference>
<feature type="domain" description="ABC transmembrane type-2" evidence="2">
    <location>
        <begin position="27"/>
        <end position="263"/>
    </location>
</feature>
<dbReference type="AlphaFoldDB" id="A0A7C6E977"/>
<name>A0A7C6E977_UNCW3</name>
<sequence length="276" mass="30935">MKQFKANLAIIGAEIIKTAKIWFSYKILLFYWAIFPLIWVIPYIFQGKALVGGMVSGPFAQLTGTGNYLAFVLIGAMVSTYIFSGLWGVGNSLREETYWGTLEYIIVSPTGLLVVLIGKTLAEFLYATVMVVFQALLATIFFGINITLGKLFPLMMIVVLLVIGFYGFAIAFAGFTLLIKEVHGWVHTLEWIFFLFSPIRYPVEVNFITKIVSAFIPLTYALVAIRAIILLNKNVTNLYQILLILGIMDIILLVGGYLLFTKLEFRTKKAGTMAEY</sequence>
<keyword evidence="1" id="KW-1133">Transmembrane helix</keyword>
<feature type="transmembrane region" description="Helical" evidence="1">
    <location>
        <begin position="238"/>
        <end position="260"/>
    </location>
</feature>
<dbReference type="EMBL" id="DTLI01000009">
    <property type="protein sequence ID" value="HHS51278.1"/>
    <property type="molecule type" value="Genomic_DNA"/>
</dbReference>
<feature type="transmembrane region" description="Helical" evidence="1">
    <location>
        <begin position="21"/>
        <end position="45"/>
    </location>
</feature>
<evidence type="ECO:0000256" key="1">
    <source>
        <dbReference type="SAM" id="Phobius"/>
    </source>
</evidence>
<dbReference type="PANTHER" id="PTHR43229">
    <property type="entry name" value="NODULATION PROTEIN J"/>
    <property type="match status" value="1"/>
</dbReference>
<feature type="transmembrane region" description="Helical" evidence="1">
    <location>
        <begin position="151"/>
        <end position="176"/>
    </location>
</feature>
<accession>A0A7C6E977</accession>
<dbReference type="InterPro" id="IPR051784">
    <property type="entry name" value="Nod_factor_ABC_transporter"/>
</dbReference>
<gene>
    <name evidence="3" type="ORF">ENW73_00220</name>
</gene>
<evidence type="ECO:0000259" key="2">
    <source>
        <dbReference type="PROSITE" id="PS51012"/>
    </source>
</evidence>
<protein>
    <submittedName>
        <fullName evidence="3">ABC transporter permease</fullName>
    </submittedName>
</protein>
<dbReference type="PROSITE" id="PS51012">
    <property type="entry name" value="ABC_TM2"/>
    <property type="match status" value="1"/>
</dbReference>
<feature type="transmembrane region" description="Helical" evidence="1">
    <location>
        <begin position="101"/>
        <end position="118"/>
    </location>
</feature>